<gene>
    <name evidence="4" type="ORF">g.32077</name>
</gene>
<dbReference type="InterPro" id="IPR036249">
    <property type="entry name" value="Thioredoxin-like_sf"/>
</dbReference>
<dbReference type="GO" id="GO:0004364">
    <property type="term" value="F:glutathione transferase activity"/>
    <property type="evidence" value="ECO:0007669"/>
    <property type="project" value="TreeGrafter"/>
</dbReference>
<evidence type="ECO:0000259" key="2">
    <source>
        <dbReference type="PROSITE" id="PS50404"/>
    </source>
</evidence>
<dbReference type="InterPro" id="IPR040079">
    <property type="entry name" value="Glutathione_S-Trfase"/>
</dbReference>
<dbReference type="GO" id="GO:0006749">
    <property type="term" value="P:glutathione metabolic process"/>
    <property type="evidence" value="ECO:0007669"/>
    <property type="project" value="TreeGrafter"/>
</dbReference>
<dbReference type="PANTHER" id="PTHR43969:SF9">
    <property type="entry name" value="GLUTATHIONE S TRANSFERASE D10, ISOFORM A-RELATED"/>
    <property type="match status" value="1"/>
</dbReference>
<dbReference type="FunFam" id="1.20.1050.10:FF:000007">
    <property type="entry name" value="Glutathione S-transferase 1-1"/>
    <property type="match status" value="1"/>
</dbReference>
<dbReference type="EMBL" id="GEBQ01030232">
    <property type="protein sequence ID" value="JAT09745.1"/>
    <property type="molecule type" value="Transcribed_RNA"/>
</dbReference>
<sequence>MDECSRPITPIYRSQTFHHHQSLRYHRQLYSYTCTSLAHNYTQLAAMGIDVYYAPPSPPSRVVLLTAKALGVEVNPHIVDLMKGEHMTPEYLKMNPQHTVPTIVDDGVSLAESRAIIIYLTEKYGKSDAYYPKDLRKRALVNQRLYFDAGTLFQRFIDLYYPTFFGGAPFDEEKKKKLDEAFGFLEQFLSDNKCVAGDSYTLADIAVVVTVSTAEVVGYDVSKYPKVAAWLSKAKTSLPGYEVNQKGVEAFKGMVDFLAKKQ</sequence>
<evidence type="ECO:0000256" key="1">
    <source>
        <dbReference type="ARBA" id="ARBA00011738"/>
    </source>
</evidence>
<dbReference type="SFLD" id="SFLDG01153">
    <property type="entry name" value="Main.4:_Theta-like"/>
    <property type="match status" value="1"/>
</dbReference>
<dbReference type="Pfam" id="PF13417">
    <property type="entry name" value="GST_N_3"/>
    <property type="match status" value="1"/>
</dbReference>
<dbReference type="AlphaFoldDB" id="A0A1B6KE96"/>
<dbReference type="InterPro" id="IPR036282">
    <property type="entry name" value="Glutathione-S-Trfase_C_sf"/>
</dbReference>
<dbReference type="SUPFAM" id="SSF52833">
    <property type="entry name" value="Thioredoxin-like"/>
    <property type="match status" value="1"/>
</dbReference>
<name>A0A1B6KE96_9HEMI</name>
<dbReference type="CDD" id="cd03177">
    <property type="entry name" value="GST_C_Delta_Epsilon"/>
    <property type="match status" value="1"/>
</dbReference>
<comment type="subunit">
    <text evidence="1">Homodimer.</text>
</comment>
<proteinExistence type="predicted"/>
<feature type="domain" description="GST C-terminal" evidence="3">
    <location>
        <begin position="134"/>
        <end position="254"/>
    </location>
</feature>
<reference evidence="4" key="1">
    <citation type="submission" date="2015-11" db="EMBL/GenBank/DDBJ databases">
        <title>De novo transcriptome assembly of four potential Pierce s Disease insect vectors from Arizona vineyards.</title>
        <authorList>
            <person name="Tassone E.E."/>
        </authorList>
    </citation>
    <scope>NUCLEOTIDE SEQUENCE</scope>
</reference>
<dbReference type="SFLD" id="SFLDS00019">
    <property type="entry name" value="Glutathione_Transferase_(cytos"/>
    <property type="match status" value="1"/>
</dbReference>
<organism evidence="4">
    <name type="scientific">Graphocephala atropunctata</name>
    <dbReference type="NCBI Taxonomy" id="36148"/>
    <lineage>
        <taxon>Eukaryota</taxon>
        <taxon>Metazoa</taxon>
        <taxon>Ecdysozoa</taxon>
        <taxon>Arthropoda</taxon>
        <taxon>Hexapoda</taxon>
        <taxon>Insecta</taxon>
        <taxon>Pterygota</taxon>
        <taxon>Neoptera</taxon>
        <taxon>Paraneoptera</taxon>
        <taxon>Hemiptera</taxon>
        <taxon>Auchenorrhyncha</taxon>
        <taxon>Membracoidea</taxon>
        <taxon>Cicadellidae</taxon>
        <taxon>Cicadellinae</taxon>
        <taxon>Cicadellini</taxon>
        <taxon>Graphocephala</taxon>
    </lineage>
</organism>
<dbReference type="InterPro" id="IPR010987">
    <property type="entry name" value="Glutathione-S-Trfase_C-like"/>
</dbReference>
<dbReference type="Pfam" id="PF00043">
    <property type="entry name" value="GST_C"/>
    <property type="match status" value="1"/>
</dbReference>
<accession>A0A1B6KE96</accession>
<dbReference type="InterPro" id="IPR004045">
    <property type="entry name" value="Glutathione_S-Trfase_N"/>
</dbReference>
<dbReference type="PROSITE" id="PS50404">
    <property type="entry name" value="GST_NTER"/>
    <property type="match status" value="1"/>
</dbReference>
<dbReference type="InterPro" id="IPR004046">
    <property type="entry name" value="GST_C"/>
</dbReference>
<dbReference type="PROSITE" id="PS50405">
    <property type="entry name" value="GST_CTER"/>
    <property type="match status" value="1"/>
</dbReference>
<dbReference type="Gene3D" id="3.40.30.10">
    <property type="entry name" value="Glutaredoxin"/>
    <property type="match status" value="1"/>
</dbReference>
<feature type="domain" description="GST N-terminal" evidence="2">
    <location>
        <begin position="47"/>
        <end position="128"/>
    </location>
</feature>
<dbReference type="SFLD" id="SFLDG00358">
    <property type="entry name" value="Main_(cytGST)"/>
    <property type="match status" value="1"/>
</dbReference>
<dbReference type="FunFam" id="3.40.30.10:FF:000034">
    <property type="entry name" value="glutathione S-transferase 1"/>
    <property type="match status" value="1"/>
</dbReference>
<dbReference type="PANTHER" id="PTHR43969">
    <property type="entry name" value="GLUTATHIONE S TRANSFERASE D10, ISOFORM A-RELATED"/>
    <property type="match status" value="1"/>
</dbReference>
<dbReference type="SUPFAM" id="SSF47616">
    <property type="entry name" value="GST C-terminal domain-like"/>
    <property type="match status" value="1"/>
</dbReference>
<evidence type="ECO:0000313" key="4">
    <source>
        <dbReference type="EMBL" id="JAT09745.1"/>
    </source>
</evidence>
<dbReference type="CDD" id="cd03045">
    <property type="entry name" value="GST_N_Delta_Epsilon"/>
    <property type="match status" value="1"/>
</dbReference>
<protein>
    <submittedName>
        <fullName evidence="4">Uncharacterized protein</fullName>
    </submittedName>
</protein>
<dbReference type="Gene3D" id="1.20.1050.10">
    <property type="match status" value="1"/>
</dbReference>
<evidence type="ECO:0000259" key="3">
    <source>
        <dbReference type="PROSITE" id="PS50405"/>
    </source>
</evidence>